<evidence type="ECO:0000313" key="2">
    <source>
        <dbReference type="Proteomes" id="UP000501676"/>
    </source>
</evidence>
<protein>
    <submittedName>
        <fullName evidence="1">Uncharacterized protein</fullName>
    </submittedName>
</protein>
<dbReference type="GeneID" id="93222004"/>
<proteinExistence type="predicted"/>
<dbReference type="AlphaFoldDB" id="A0A6G7B3H6"/>
<reference evidence="1 2" key="1">
    <citation type="submission" date="2020-02" db="EMBL/GenBank/DDBJ databases">
        <title>Complete genome sequences of six Lactobacillus iners strains isolated from the human vagina.</title>
        <authorList>
            <person name="France M.T."/>
            <person name="Rutt L."/>
            <person name="Narina S."/>
            <person name="Arbaugh S."/>
            <person name="Humphrys M.S."/>
            <person name="Ma B."/>
            <person name="Hayward M.R."/>
            <person name="Relman D."/>
            <person name="Kwon D.S."/>
            <person name="Ravel J."/>
        </authorList>
    </citation>
    <scope>NUCLEOTIDE SEQUENCE [LARGE SCALE GENOMIC DNA]</scope>
    <source>
        <strain evidence="1 2">C0210C1</strain>
    </source>
</reference>
<gene>
    <name evidence="1" type="ORF">G6Z83_06450</name>
</gene>
<sequence>MEQLTMVSLADKLSAQHDIIISDKQTINVADIFEQIDNLHILQKSAKEYIDMTQEQYYDQESDGKLTILQMDKPLKLLKDRILTNHVDGYVDQHEINLTYNHESPYVDGGYNRSVDLNVLIYSLKVIGAVEQIAADDLRKILSKDAVVSLIIAAHSLASN</sequence>
<organism evidence="1 2">
    <name type="scientific">Lactobacillus iners</name>
    <dbReference type="NCBI Taxonomy" id="147802"/>
    <lineage>
        <taxon>Bacteria</taxon>
        <taxon>Bacillati</taxon>
        <taxon>Bacillota</taxon>
        <taxon>Bacilli</taxon>
        <taxon>Lactobacillales</taxon>
        <taxon>Lactobacillaceae</taxon>
        <taxon>Lactobacillus</taxon>
    </lineage>
</organism>
<name>A0A6G7B3H6_9LACO</name>
<dbReference type="EMBL" id="CP049228">
    <property type="protein sequence ID" value="QIH24308.1"/>
    <property type="molecule type" value="Genomic_DNA"/>
</dbReference>
<dbReference type="RefSeq" id="WP_006729369.1">
    <property type="nucleotide sequence ID" value="NZ_CABKQA010000001.1"/>
</dbReference>
<accession>A0A6G7B3H6</accession>
<evidence type="ECO:0000313" key="1">
    <source>
        <dbReference type="EMBL" id="QIH24308.1"/>
    </source>
</evidence>
<dbReference type="Proteomes" id="UP000501676">
    <property type="component" value="Chromosome"/>
</dbReference>